<keyword evidence="1" id="KW-0862">Zinc</keyword>
<keyword evidence="5" id="KW-1185">Reference proteome</keyword>
<evidence type="ECO:0000259" key="3">
    <source>
        <dbReference type="PROSITE" id="PS50158"/>
    </source>
</evidence>
<organism evidence="4 5">
    <name type="scientific">Rhododendron williamsianum</name>
    <dbReference type="NCBI Taxonomy" id="262921"/>
    <lineage>
        <taxon>Eukaryota</taxon>
        <taxon>Viridiplantae</taxon>
        <taxon>Streptophyta</taxon>
        <taxon>Embryophyta</taxon>
        <taxon>Tracheophyta</taxon>
        <taxon>Spermatophyta</taxon>
        <taxon>Magnoliopsida</taxon>
        <taxon>eudicotyledons</taxon>
        <taxon>Gunneridae</taxon>
        <taxon>Pentapetalae</taxon>
        <taxon>asterids</taxon>
        <taxon>Ericales</taxon>
        <taxon>Ericaceae</taxon>
        <taxon>Ericoideae</taxon>
        <taxon>Rhodoreae</taxon>
        <taxon>Rhododendron</taxon>
    </lineage>
</organism>
<feature type="compositionally biased region" description="Polar residues" evidence="2">
    <location>
        <begin position="438"/>
        <end position="447"/>
    </location>
</feature>
<feature type="compositionally biased region" description="Polar residues" evidence="2">
    <location>
        <begin position="410"/>
        <end position="420"/>
    </location>
</feature>
<feature type="region of interest" description="Disordered" evidence="2">
    <location>
        <begin position="410"/>
        <end position="524"/>
    </location>
</feature>
<dbReference type="InterPro" id="IPR040256">
    <property type="entry name" value="At4g02000-like"/>
</dbReference>
<dbReference type="AlphaFoldDB" id="A0A6A4LV28"/>
<evidence type="ECO:0000256" key="2">
    <source>
        <dbReference type="SAM" id="MobiDB-lite"/>
    </source>
</evidence>
<name>A0A6A4LV28_9ERIC</name>
<reference evidence="4 5" key="1">
    <citation type="journal article" date="2019" name="Genome Biol. Evol.">
        <title>The Rhododendron genome and chromosomal organization provide insight into shared whole-genome duplications across the heath family (Ericaceae).</title>
        <authorList>
            <person name="Soza V.L."/>
            <person name="Lindsley D."/>
            <person name="Waalkes A."/>
            <person name="Ramage E."/>
            <person name="Patwardhan R.P."/>
            <person name="Burton J.N."/>
            <person name="Adey A."/>
            <person name="Kumar A."/>
            <person name="Qiu R."/>
            <person name="Shendure J."/>
            <person name="Hall B."/>
        </authorList>
    </citation>
    <scope>NUCLEOTIDE SEQUENCE [LARGE SCALE GENOMIC DNA]</scope>
    <source>
        <strain evidence="4">RSF 1966-606</strain>
    </source>
</reference>
<evidence type="ECO:0000313" key="5">
    <source>
        <dbReference type="Proteomes" id="UP000428333"/>
    </source>
</evidence>
<dbReference type="Proteomes" id="UP000428333">
    <property type="component" value="Linkage Group LG02"/>
</dbReference>
<feature type="region of interest" description="Disordered" evidence="2">
    <location>
        <begin position="598"/>
        <end position="619"/>
    </location>
</feature>
<comment type="caution">
    <text evidence="4">The sequence shown here is derived from an EMBL/GenBank/DDBJ whole genome shotgun (WGS) entry which is preliminary data.</text>
</comment>
<feature type="non-terminal residue" evidence="4">
    <location>
        <position position="1"/>
    </location>
</feature>
<keyword evidence="1" id="KW-0863">Zinc-finger</keyword>
<gene>
    <name evidence="4" type="ORF">C3L33_03217</name>
</gene>
<feature type="compositionally biased region" description="Polar residues" evidence="2">
    <location>
        <begin position="512"/>
        <end position="521"/>
    </location>
</feature>
<feature type="compositionally biased region" description="Basic and acidic residues" evidence="2">
    <location>
        <begin position="427"/>
        <end position="437"/>
    </location>
</feature>
<feature type="compositionally biased region" description="Basic and acidic residues" evidence="2">
    <location>
        <begin position="452"/>
        <end position="470"/>
    </location>
</feature>
<dbReference type="OrthoDB" id="1751950at2759"/>
<feature type="region of interest" description="Disordered" evidence="2">
    <location>
        <begin position="370"/>
        <end position="396"/>
    </location>
</feature>
<dbReference type="PANTHER" id="PTHR31286:SF99">
    <property type="entry name" value="DUF4283 DOMAIN-CONTAINING PROTEIN"/>
    <property type="match status" value="1"/>
</dbReference>
<sequence>MVERAWPASNFRLVIVDGRAYVDRHKMVPQTSDVFTLWGILQLLRRYPGKLPNLDLMFSVANRPVIKSEDYNATTPPPLFRYCGDDDTVNIVFPGKPTENPEQIRTEFDEISDDEDMEPQEASKTKSRIKVDFTKEHLKRIRQQYRDCLIIKLLGKNIGFKTLMTRITALWNLEGLFTPVDLGLGFYLIRFETRSDYKRVYTGGPWVIQDHYLTVQKWQPDFKADKATAIKTAVWMRFPFLPYEYYDEESLFKIAKELGKPLKVDINTIEGIRASYARVCVELDLSQPLEVSVAIRNEDYLIEYEHIHLICFDCGRVGHRKETCSSKTAPTSLTAGENPTVTITEKPAPKAVNFNGNSVPDETEEIRYGEWMVVTRRKPRKNGPTGNGPQGTNRLQAQSNGKCIAQNVSQNKNKASTSLGPQYRPNENNRDQAKTQQEKAPSPQNQAMEKAAQQREMDKNHRPKPNDNRPKPNGSAQQKEISYSGHKYENNPLLRKQKSNPPDITTMKEVGENTSNGSQPTKPIYSPINSVEVILDIPNPNSSQNPHLKKPPDILTYHEYARTTDCSRELPQGEHVVRTRERSGSLSKRSLVVGGTKIQDQAMPGGNGQPHGRGKRSRGWFRGGGAVREVACSGDFRFQPRTELINVILQSSDSERNRQ</sequence>
<dbReference type="InterPro" id="IPR001878">
    <property type="entry name" value="Znf_CCHC"/>
</dbReference>
<dbReference type="InterPro" id="IPR025558">
    <property type="entry name" value="DUF4283"/>
</dbReference>
<protein>
    <recommendedName>
        <fullName evidence="3">CCHC-type domain-containing protein</fullName>
    </recommendedName>
</protein>
<keyword evidence="1" id="KW-0479">Metal-binding</keyword>
<dbReference type="PROSITE" id="PS50158">
    <property type="entry name" value="ZF_CCHC"/>
    <property type="match status" value="1"/>
</dbReference>
<dbReference type="Pfam" id="PF05686">
    <property type="entry name" value="Glyco_transf_90"/>
    <property type="match status" value="1"/>
</dbReference>
<dbReference type="EMBL" id="QEFC01000318">
    <property type="protein sequence ID" value="KAE9464876.1"/>
    <property type="molecule type" value="Genomic_DNA"/>
</dbReference>
<evidence type="ECO:0000313" key="4">
    <source>
        <dbReference type="EMBL" id="KAE9464876.1"/>
    </source>
</evidence>
<dbReference type="PANTHER" id="PTHR31286">
    <property type="entry name" value="GLYCINE-RICH CELL WALL STRUCTURAL PROTEIN 1.8-LIKE"/>
    <property type="match status" value="1"/>
</dbReference>
<feature type="domain" description="CCHC-type" evidence="3">
    <location>
        <begin position="311"/>
        <end position="324"/>
    </location>
</feature>
<dbReference type="GO" id="GO:0008270">
    <property type="term" value="F:zinc ion binding"/>
    <property type="evidence" value="ECO:0007669"/>
    <property type="project" value="UniProtKB-KW"/>
</dbReference>
<accession>A0A6A4LV28</accession>
<dbReference type="InterPro" id="IPR006598">
    <property type="entry name" value="CAP10"/>
</dbReference>
<dbReference type="Pfam" id="PF14111">
    <property type="entry name" value="DUF4283"/>
    <property type="match status" value="1"/>
</dbReference>
<dbReference type="GO" id="GO:0003676">
    <property type="term" value="F:nucleic acid binding"/>
    <property type="evidence" value="ECO:0007669"/>
    <property type="project" value="InterPro"/>
</dbReference>
<evidence type="ECO:0000256" key="1">
    <source>
        <dbReference type="PROSITE-ProRule" id="PRU00047"/>
    </source>
</evidence>
<proteinExistence type="predicted"/>